<dbReference type="RefSeq" id="WP_160732173.1">
    <property type="nucleotide sequence ID" value="NZ_WTYO01000001.1"/>
</dbReference>
<gene>
    <name evidence="2" type="ORF">GRI72_01605</name>
</gene>
<sequence>MTSTKAAVRPPITLAESEADTLADLALAMQGRQPEVSRLLLEEIDRAQTVPAGRVPRDVVTMGSTVVFVVRETGERRTITLVYPGEADISQGRLSILTPVGAGLLGLRVGQEISWPDRSGEDRLLAIESVDRPG</sequence>
<dbReference type="PANTHER" id="PTHR30437:SF5">
    <property type="entry name" value="REGULATOR OF NUCLEOSIDE DIPHOSPHATE KINASE"/>
    <property type="match status" value="1"/>
</dbReference>
<accession>A0ABW9URL5</accession>
<evidence type="ECO:0000313" key="3">
    <source>
        <dbReference type="Proteomes" id="UP000444401"/>
    </source>
</evidence>
<dbReference type="SUPFAM" id="SSF54534">
    <property type="entry name" value="FKBP-like"/>
    <property type="match status" value="1"/>
</dbReference>
<dbReference type="EMBL" id="WTYO01000001">
    <property type="protein sequence ID" value="MXO67526.1"/>
    <property type="molecule type" value="Genomic_DNA"/>
</dbReference>
<dbReference type="InterPro" id="IPR023459">
    <property type="entry name" value="Tscrpt_elong_fac_GreA/B_fam"/>
</dbReference>
<proteinExistence type="predicted"/>
<dbReference type="InterPro" id="IPR036953">
    <property type="entry name" value="GreA/GreB_C_sf"/>
</dbReference>
<dbReference type="Pfam" id="PF01272">
    <property type="entry name" value="GreA_GreB"/>
    <property type="match status" value="1"/>
</dbReference>
<comment type="caution">
    <text evidence="2">The sequence shown here is derived from an EMBL/GenBank/DDBJ whole genome shotgun (WGS) entry which is preliminary data.</text>
</comment>
<dbReference type="InterPro" id="IPR001437">
    <property type="entry name" value="Tscrpt_elong_fac_GreA/B_C"/>
</dbReference>
<protein>
    <submittedName>
        <fullName evidence="2">Nucleoside diphosphate kinase regulator</fullName>
    </submittedName>
</protein>
<keyword evidence="2" id="KW-0808">Transferase</keyword>
<keyword evidence="3" id="KW-1185">Reference proteome</keyword>
<evidence type="ECO:0000259" key="1">
    <source>
        <dbReference type="Pfam" id="PF01272"/>
    </source>
</evidence>
<dbReference type="Gene3D" id="3.10.50.30">
    <property type="entry name" value="Transcription elongation factor, GreA/GreB, C-terminal domain"/>
    <property type="match status" value="1"/>
</dbReference>
<keyword evidence="2" id="KW-0418">Kinase</keyword>
<dbReference type="GO" id="GO:0016301">
    <property type="term" value="F:kinase activity"/>
    <property type="evidence" value="ECO:0007669"/>
    <property type="project" value="UniProtKB-KW"/>
</dbReference>
<dbReference type="PANTHER" id="PTHR30437">
    <property type="entry name" value="TRANSCRIPTION ELONGATION FACTOR GREA"/>
    <property type="match status" value="1"/>
</dbReference>
<evidence type="ECO:0000313" key="2">
    <source>
        <dbReference type="EMBL" id="MXO67526.1"/>
    </source>
</evidence>
<reference evidence="2 3" key="1">
    <citation type="submission" date="2019-12" db="EMBL/GenBank/DDBJ databases">
        <title>Genomic-based taxomic classification of the family Erythrobacteraceae.</title>
        <authorList>
            <person name="Xu L."/>
        </authorList>
    </citation>
    <scope>NUCLEOTIDE SEQUENCE [LARGE SCALE GENOMIC DNA]</scope>
    <source>
        <strain evidence="2 3">H32</strain>
    </source>
</reference>
<dbReference type="NCBIfam" id="NF004396">
    <property type="entry name" value="PRK05753.1"/>
    <property type="match status" value="1"/>
</dbReference>
<feature type="domain" description="Transcription elongation factor GreA/GreB C-terminal" evidence="1">
    <location>
        <begin position="56"/>
        <end position="130"/>
    </location>
</feature>
<dbReference type="Proteomes" id="UP000444401">
    <property type="component" value="Unassembled WGS sequence"/>
</dbReference>
<name>A0ABW9URL5_9SPHN</name>
<organism evidence="2 3">
    <name type="scientific">Pelagerythrobacter marinus</name>
    <dbReference type="NCBI Taxonomy" id="538382"/>
    <lineage>
        <taxon>Bacteria</taxon>
        <taxon>Pseudomonadati</taxon>
        <taxon>Pseudomonadota</taxon>
        <taxon>Alphaproteobacteria</taxon>
        <taxon>Sphingomonadales</taxon>
        <taxon>Erythrobacteraceae</taxon>
        <taxon>Pelagerythrobacter</taxon>
    </lineage>
</organism>